<feature type="non-terminal residue" evidence="2">
    <location>
        <position position="1"/>
    </location>
</feature>
<feature type="region of interest" description="Disordered" evidence="1">
    <location>
        <begin position="1"/>
        <end position="24"/>
    </location>
</feature>
<name>A0A392VD47_9FABA</name>
<organism evidence="2 3">
    <name type="scientific">Trifolium medium</name>
    <dbReference type="NCBI Taxonomy" id="97028"/>
    <lineage>
        <taxon>Eukaryota</taxon>
        <taxon>Viridiplantae</taxon>
        <taxon>Streptophyta</taxon>
        <taxon>Embryophyta</taxon>
        <taxon>Tracheophyta</taxon>
        <taxon>Spermatophyta</taxon>
        <taxon>Magnoliopsida</taxon>
        <taxon>eudicotyledons</taxon>
        <taxon>Gunneridae</taxon>
        <taxon>Pentapetalae</taxon>
        <taxon>rosids</taxon>
        <taxon>fabids</taxon>
        <taxon>Fabales</taxon>
        <taxon>Fabaceae</taxon>
        <taxon>Papilionoideae</taxon>
        <taxon>50 kb inversion clade</taxon>
        <taxon>NPAAA clade</taxon>
        <taxon>Hologalegina</taxon>
        <taxon>IRL clade</taxon>
        <taxon>Trifolieae</taxon>
        <taxon>Trifolium</taxon>
    </lineage>
</organism>
<keyword evidence="3" id="KW-1185">Reference proteome</keyword>
<evidence type="ECO:0000256" key="1">
    <source>
        <dbReference type="SAM" id="MobiDB-lite"/>
    </source>
</evidence>
<reference evidence="2 3" key="1">
    <citation type="journal article" date="2018" name="Front. Plant Sci.">
        <title>Red Clover (Trifolium pratense) and Zigzag Clover (T. medium) - A Picture of Genomic Similarities and Differences.</title>
        <authorList>
            <person name="Dluhosova J."/>
            <person name="Istvanek J."/>
            <person name="Nedelnik J."/>
            <person name="Repkova J."/>
        </authorList>
    </citation>
    <scope>NUCLEOTIDE SEQUENCE [LARGE SCALE GENOMIC DNA]</scope>
    <source>
        <strain evidence="3">cv. 10/8</strain>
        <tissue evidence="2">Leaf</tissue>
    </source>
</reference>
<protein>
    <submittedName>
        <fullName evidence="2">Uncharacterized protein</fullName>
    </submittedName>
</protein>
<proteinExistence type="predicted"/>
<accession>A0A392VD47</accession>
<evidence type="ECO:0000313" key="2">
    <source>
        <dbReference type="EMBL" id="MCI86314.1"/>
    </source>
</evidence>
<dbReference type="EMBL" id="LXQA011137104">
    <property type="protein sequence ID" value="MCI86314.1"/>
    <property type="molecule type" value="Genomic_DNA"/>
</dbReference>
<dbReference type="AlphaFoldDB" id="A0A392VD47"/>
<evidence type="ECO:0000313" key="3">
    <source>
        <dbReference type="Proteomes" id="UP000265520"/>
    </source>
</evidence>
<dbReference type="Proteomes" id="UP000265520">
    <property type="component" value="Unassembled WGS sequence"/>
</dbReference>
<comment type="caution">
    <text evidence="2">The sequence shown here is derived from an EMBL/GenBank/DDBJ whole genome shotgun (WGS) entry which is preliminary data.</text>
</comment>
<sequence length="69" mass="7804">SNLVHRDSALPPCGANSPRHPGDPDLPVIRRIDICEHLFGDFVPALRVHRDRVPRLIRDPRVVRPGIRS</sequence>